<evidence type="ECO:0000313" key="8">
    <source>
        <dbReference type="Proteomes" id="UP001597374"/>
    </source>
</evidence>
<organism evidence="7 8">
    <name type="scientific">Pontibacter ruber</name>
    <dbReference type="NCBI Taxonomy" id="1343895"/>
    <lineage>
        <taxon>Bacteria</taxon>
        <taxon>Pseudomonadati</taxon>
        <taxon>Bacteroidota</taxon>
        <taxon>Cytophagia</taxon>
        <taxon>Cytophagales</taxon>
        <taxon>Hymenobacteraceae</taxon>
        <taxon>Pontibacter</taxon>
    </lineage>
</organism>
<dbReference type="GO" id="GO:0004056">
    <property type="term" value="F:argininosuccinate lyase activity"/>
    <property type="evidence" value="ECO:0007669"/>
    <property type="project" value="UniProtKB-EC"/>
</dbReference>
<dbReference type="InterPro" id="IPR020557">
    <property type="entry name" value="Fumarate_lyase_CS"/>
</dbReference>
<dbReference type="EC" id="4.3.2.1" evidence="3 5"/>
<dbReference type="InterPro" id="IPR000362">
    <property type="entry name" value="Fumarate_lyase_fam"/>
</dbReference>
<evidence type="ECO:0000256" key="5">
    <source>
        <dbReference type="HAMAP-Rule" id="MF_00006"/>
    </source>
</evidence>
<dbReference type="EMBL" id="JBHUIM010000001">
    <property type="protein sequence ID" value="MFD2244868.1"/>
    <property type="molecule type" value="Genomic_DNA"/>
</dbReference>
<comment type="similarity">
    <text evidence="5">Belongs to the lyase 1 family. Argininosuccinate lyase subfamily.</text>
</comment>
<dbReference type="Pfam" id="PF00206">
    <property type="entry name" value="Lyase_1"/>
    <property type="match status" value="1"/>
</dbReference>
<comment type="caution">
    <text evidence="7">The sequence shown here is derived from an EMBL/GenBank/DDBJ whole genome shotgun (WGS) entry which is preliminary data.</text>
</comment>
<evidence type="ECO:0000256" key="2">
    <source>
        <dbReference type="ARBA" id="ARBA00004941"/>
    </source>
</evidence>
<sequence length="443" mass="49763">MKLWQKNTDVKKEIEQFTVGRDPEFDMQLAAFDVLGSLAHTRMLEQVGLLEKEDLEALQREMKSIYHSIVAREFGIEPGVEDIHSQVELELTRRLGEAGKKIHSGRSRNDQVLVDLKLYLRHELQQIVGEVKALFDVLQEQSERHKDKLLPGYTHLQVAMPSSFGLWFGAYAESLVDDVLLLQSAYKIADKNPLGSAAGYGSSFPLNRQMTTELLGFETMNYNVVYAQMGRGKTERVVSTAIASVAATLARMAMDLCLYMSQNFAFISLPDNLTTGSSIMPHKKNPDVFEIMRGKCNKLQALPTEISMLLINLPSGYHRELQLLKESLFPAFGELKDCLQMMAFMLPQLQVRDSIMEEEKYKYAFSVDAVNAAVLEGLPFRDAYKKVGESIEQGTFTVPASVEHTHEGSIGNLCNKEIASLMEKAIAAFHFERAEQALQALVK</sequence>
<keyword evidence="8" id="KW-1185">Reference proteome</keyword>
<reference evidence="8" key="1">
    <citation type="journal article" date="2019" name="Int. J. Syst. Evol. Microbiol.">
        <title>The Global Catalogue of Microorganisms (GCM) 10K type strain sequencing project: providing services to taxonomists for standard genome sequencing and annotation.</title>
        <authorList>
            <consortium name="The Broad Institute Genomics Platform"/>
            <consortium name="The Broad Institute Genome Sequencing Center for Infectious Disease"/>
            <person name="Wu L."/>
            <person name="Ma J."/>
        </authorList>
    </citation>
    <scope>NUCLEOTIDE SEQUENCE [LARGE SCALE GENOMIC DNA]</scope>
    <source>
        <strain evidence="8">CGMCC 4.1782</strain>
    </source>
</reference>
<evidence type="ECO:0000259" key="6">
    <source>
        <dbReference type="Pfam" id="PF00206"/>
    </source>
</evidence>
<keyword evidence="5 7" id="KW-0456">Lyase</keyword>
<gene>
    <name evidence="5 7" type="primary">argH</name>
    <name evidence="7" type="ORF">ACFSKP_01295</name>
</gene>
<name>A0ABW5CS55_9BACT</name>
<keyword evidence="5" id="KW-0963">Cytoplasm</keyword>
<dbReference type="Proteomes" id="UP001597374">
    <property type="component" value="Unassembled WGS sequence"/>
</dbReference>
<evidence type="ECO:0000256" key="4">
    <source>
        <dbReference type="ARBA" id="ARBA00022571"/>
    </source>
</evidence>
<comment type="pathway">
    <text evidence="2 5">Amino-acid biosynthesis; L-arginine biosynthesis; L-arginine from L-ornithine and carbamoyl phosphate: step 3/3.</text>
</comment>
<comment type="subcellular location">
    <subcellularLocation>
        <location evidence="5">Cytoplasm</location>
    </subcellularLocation>
</comment>
<dbReference type="PRINTS" id="PR00145">
    <property type="entry name" value="ARGSUCLYASE"/>
</dbReference>
<dbReference type="PRINTS" id="PR00149">
    <property type="entry name" value="FUMRATELYASE"/>
</dbReference>
<evidence type="ECO:0000256" key="3">
    <source>
        <dbReference type="ARBA" id="ARBA00012338"/>
    </source>
</evidence>
<dbReference type="RefSeq" id="WP_250429758.1">
    <property type="nucleotide sequence ID" value="NZ_JALPRR010000002.1"/>
</dbReference>
<accession>A0ABW5CS55</accession>
<dbReference type="InterPro" id="IPR022761">
    <property type="entry name" value="Fumarate_lyase_N"/>
</dbReference>
<dbReference type="InterPro" id="IPR008948">
    <property type="entry name" value="L-Aspartase-like"/>
</dbReference>
<comment type="catalytic activity">
    <reaction evidence="1 5">
        <text>2-(N(omega)-L-arginino)succinate = fumarate + L-arginine</text>
        <dbReference type="Rhea" id="RHEA:24020"/>
        <dbReference type="ChEBI" id="CHEBI:29806"/>
        <dbReference type="ChEBI" id="CHEBI:32682"/>
        <dbReference type="ChEBI" id="CHEBI:57472"/>
        <dbReference type="EC" id="4.3.2.1"/>
    </reaction>
</comment>
<dbReference type="InterPro" id="IPR009049">
    <property type="entry name" value="Argininosuccinate_lyase"/>
</dbReference>
<dbReference type="Gene3D" id="1.20.200.10">
    <property type="entry name" value="Fumarase/aspartase (Central domain)"/>
    <property type="match status" value="1"/>
</dbReference>
<dbReference type="SUPFAM" id="SSF48557">
    <property type="entry name" value="L-aspartase-like"/>
    <property type="match status" value="1"/>
</dbReference>
<dbReference type="PANTHER" id="PTHR43814">
    <property type="entry name" value="ARGININOSUCCINATE LYASE"/>
    <property type="match status" value="1"/>
</dbReference>
<feature type="domain" description="Fumarate lyase N-terminal" evidence="6">
    <location>
        <begin position="25"/>
        <end position="298"/>
    </location>
</feature>
<evidence type="ECO:0000313" key="7">
    <source>
        <dbReference type="EMBL" id="MFD2244868.1"/>
    </source>
</evidence>
<dbReference type="CDD" id="cd01359">
    <property type="entry name" value="Argininosuccinate_lyase"/>
    <property type="match status" value="1"/>
</dbReference>
<dbReference type="Gene3D" id="1.10.40.30">
    <property type="entry name" value="Fumarase/aspartase (C-terminal domain)"/>
    <property type="match status" value="1"/>
</dbReference>
<dbReference type="HAMAP" id="MF_00006">
    <property type="entry name" value="Arg_succ_lyase"/>
    <property type="match status" value="1"/>
</dbReference>
<dbReference type="PANTHER" id="PTHR43814:SF1">
    <property type="entry name" value="ARGININOSUCCINATE LYASE"/>
    <property type="match status" value="1"/>
</dbReference>
<keyword evidence="5" id="KW-0028">Amino-acid biosynthesis</keyword>
<dbReference type="PROSITE" id="PS00163">
    <property type="entry name" value="FUMARATE_LYASES"/>
    <property type="match status" value="1"/>
</dbReference>
<dbReference type="InterPro" id="IPR024083">
    <property type="entry name" value="Fumarase/histidase_N"/>
</dbReference>
<proteinExistence type="inferred from homology"/>
<evidence type="ECO:0000256" key="1">
    <source>
        <dbReference type="ARBA" id="ARBA00000985"/>
    </source>
</evidence>
<protein>
    <recommendedName>
        <fullName evidence="3 5">Argininosuccinate lyase</fullName>
        <shortName evidence="5">ASAL</shortName>
        <ecNumber evidence="3 5">4.3.2.1</ecNumber>
    </recommendedName>
    <alternativeName>
        <fullName evidence="5">Arginosuccinase</fullName>
    </alternativeName>
</protein>
<dbReference type="Gene3D" id="1.10.275.10">
    <property type="entry name" value="Fumarase/aspartase (N-terminal domain)"/>
    <property type="match status" value="1"/>
</dbReference>
<keyword evidence="4 5" id="KW-0055">Arginine biosynthesis</keyword>
<dbReference type="NCBIfam" id="TIGR00838">
    <property type="entry name" value="argH"/>
    <property type="match status" value="1"/>
</dbReference>